<comment type="similarity">
    <text evidence="3">Belongs to the Antp homeobox family.</text>
</comment>
<protein>
    <recommendedName>
        <fullName evidence="13">Homeobox domain-containing protein</fullName>
    </recommendedName>
</protein>
<dbReference type="PRINTS" id="PR00024">
    <property type="entry name" value="HOMEOBOX"/>
</dbReference>
<feature type="region of interest" description="Disordered" evidence="12">
    <location>
        <begin position="81"/>
        <end position="130"/>
    </location>
</feature>
<comment type="caution">
    <text evidence="14">The sequence shown here is derived from an EMBL/GenBank/DDBJ whole genome shotgun (WGS) entry which is preliminary data.</text>
</comment>
<evidence type="ECO:0000256" key="7">
    <source>
        <dbReference type="ARBA" id="ARBA00023155"/>
    </source>
</evidence>
<dbReference type="PANTHER" id="PTHR45659:SF10">
    <property type="entry name" value="HOMEOBOX PROTEIN HOX-A5"/>
    <property type="match status" value="1"/>
</dbReference>
<evidence type="ECO:0000256" key="6">
    <source>
        <dbReference type="ARBA" id="ARBA00023125"/>
    </source>
</evidence>
<dbReference type="SMART" id="SM00389">
    <property type="entry name" value="HOX"/>
    <property type="match status" value="1"/>
</dbReference>
<dbReference type="Proteomes" id="UP001460270">
    <property type="component" value="Unassembled WGS sequence"/>
</dbReference>
<feature type="compositionally biased region" description="Polar residues" evidence="12">
    <location>
        <begin position="204"/>
        <end position="215"/>
    </location>
</feature>
<keyword evidence="8" id="KW-0804">Transcription</keyword>
<dbReference type="PANTHER" id="PTHR45659">
    <property type="entry name" value="HOMEOBOX PROTEIN HOX"/>
    <property type="match status" value="1"/>
</dbReference>
<dbReference type="PROSITE" id="PS00032">
    <property type="entry name" value="ANTENNAPEDIA"/>
    <property type="match status" value="1"/>
</dbReference>
<keyword evidence="6 10" id="KW-0238">DNA-binding</keyword>
<comment type="subcellular location">
    <subcellularLocation>
        <location evidence="2 10 11">Nucleus</location>
    </subcellularLocation>
</comment>
<dbReference type="GO" id="GO:0000978">
    <property type="term" value="F:RNA polymerase II cis-regulatory region sequence-specific DNA binding"/>
    <property type="evidence" value="ECO:0007669"/>
    <property type="project" value="TreeGrafter"/>
</dbReference>
<keyword evidence="7 10" id="KW-0371">Homeobox</keyword>
<dbReference type="PROSITE" id="PS50071">
    <property type="entry name" value="HOMEOBOX_2"/>
    <property type="match status" value="1"/>
</dbReference>
<dbReference type="InterPro" id="IPR001356">
    <property type="entry name" value="HD"/>
</dbReference>
<feature type="DNA-binding region" description="Homeobox" evidence="10">
    <location>
        <begin position="125"/>
        <end position="184"/>
    </location>
</feature>
<dbReference type="Pfam" id="PF00046">
    <property type="entry name" value="Homeodomain"/>
    <property type="match status" value="1"/>
</dbReference>
<sequence length="244" mass="28347">MRDRLEDEEHSEHSDIFLNCCKMWVIEATSAAVPQKARNTCFVFKNMTCYIVDGVGPAALFPRGAEELLLERDVDVRRGARWGSAVGPSGEQRREASDHQRDFYAQTSHQQHRMYPWMAPSDPHRRRGRQTYSRHQILELEKEFHCGRYVTRRRRVEVSRALSLTERQVKIWFQNRRMKWKKENHQTPSSKPESSPAEWHQDTRSGATAEETSQLIVADKDEGLKRAEETLSLLKRVGNGASRA</sequence>
<dbReference type="GO" id="GO:0000981">
    <property type="term" value="F:DNA-binding transcription factor activity, RNA polymerase II-specific"/>
    <property type="evidence" value="ECO:0007669"/>
    <property type="project" value="InterPro"/>
</dbReference>
<evidence type="ECO:0000256" key="9">
    <source>
        <dbReference type="ARBA" id="ARBA00023242"/>
    </source>
</evidence>
<dbReference type="InterPro" id="IPR017970">
    <property type="entry name" value="Homeobox_CS"/>
</dbReference>
<evidence type="ECO:0000256" key="4">
    <source>
        <dbReference type="ARBA" id="ARBA00022473"/>
    </source>
</evidence>
<evidence type="ECO:0000256" key="3">
    <source>
        <dbReference type="ARBA" id="ARBA00009107"/>
    </source>
</evidence>
<accession>A0AAW0NPE9</accession>
<keyword evidence="9 10" id="KW-0539">Nucleus</keyword>
<evidence type="ECO:0000256" key="12">
    <source>
        <dbReference type="SAM" id="MobiDB-lite"/>
    </source>
</evidence>
<evidence type="ECO:0000259" key="13">
    <source>
        <dbReference type="PROSITE" id="PS50071"/>
    </source>
</evidence>
<dbReference type="GO" id="GO:0005634">
    <property type="term" value="C:nucleus"/>
    <property type="evidence" value="ECO:0007669"/>
    <property type="project" value="UniProtKB-SubCell"/>
</dbReference>
<evidence type="ECO:0000256" key="8">
    <source>
        <dbReference type="ARBA" id="ARBA00023163"/>
    </source>
</evidence>
<dbReference type="InterPro" id="IPR001827">
    <property type="entry name" value="Homeobox_Antennapedia_CS"/>
</dbReference>
<keyword evidence="4" id="KW-0217">Developmental protein</keyword>
<dbReference type="Gene3D" id="1.10.10.60">
    <property type="entry name" value="Homeodomain-like"/>
    <property type="match status" value="1"/>
</dbReference>
<evidence type="ECO:0000313" key="15">
    <source>
        <dbReference type="Proteomes" id="UP001460270"/>
    </source>
</evidence>
<keyword evidence="5" id="KW-0805">Transcription regulation</keyword>
<evidence type="ECO:0000256" key="2">
    <source>
        <dbReference type="ARBA" id="ARBA00004123"/>
    </source>
</evidence>
<feature type="compositionally biased region" description="Basic and acidic residues" evidence="12">
    <location>
        <begin position="91"/>
        <end position="102"/>
    </location>
</feature>
<dbReference type="SUPFAM" id="SSF46689">
    <property type="entry name" value="Homeodomain-like"/>
    <property type="match status" value="1"/>
</dbReference>
<dbReference type="EMBL" id="JBBPFD010000014">
    <property type="protein sequence ID" value="KAK7898555.1"/>
    <property type="molecule type" value="Genomic_DNA"/>
</dbReference>
<evidence type="ECO:0000256" key="1">
    <source>
        <dbReference type="ARBA" id="ARBA00003263"/>
    </source>
</evidence>
<evidence type="ECO:0000313" key="14">
    <source>
        <dbReference type="EMBL" id="KAK7898555.1"/>
    </source>
</evidence>
<evidence type="ECO:0000256" key="5">
    <source>
        <dbReference type="ARBA" id="ARBA00023015"/>
    </source>
</evidence>
<feature type="region of interest" description="Disordered" evidence="12">
    <location>
        <begin position="182"/>
        <end position="221"/>
    </location>
</feature>
<dbReference type="AlphaFoldDB" id="A0AAW0NPE9"/>
<dbReference type="InterPro" id="IPR050296">
    <property type="entry name" value="Antp_homeobox"/>
</dbReference>
<feature type="domain" description="Homeobox" evidence="13">
    <location>
        <begin position="123"/>
        <end position="183"/>
    </location>
</feature>
<organism evidence="14 15">
    <name type="scientific">Mugilogobius chulae</name>
    <name type="common">yellowstripe goby</name>
    <dbReference type="NCBI Taxonomy" id="88201"/>
    <lineage>
        <taxon>Eukaryota</taxon>
        <taxon>Metazoa</taxon>
        <taxon>Chordata</taxon>
        <taxon>Craniata</taxon>
        <taxon>Vertebrata</taxon>
        <taxon>Euteleostomi</taxon>
        <taxon>Actinopterygii</taxon>
        <taxon>Neopterygii</taxon>
        <taxon>Teleostei</taxon>
        <taxon>Neoteleostei</taxon>
        <taxon>Acanthomorphata</taxon>
        <taxon>Gobiaria</taxon>
        <taxon>Gobiiformes</taxon>
        <taxon>Gobioidei</taxon>
        <taxon>Gobiidae</taxon>
        <taxon>Gobionellinae</taxon>
        <taxon>Mugilogobius</taxon>
    </lineage>
</organism>
<dbReference type="PROSITE" id="PS00027">
    <property type="entry name" value="HOMEOBOX_1"/>
    <property type="match status" value="1"/>
</dbReference>
<gene>
    <name evidence="14" type="ORF">WMY93_019408</name>
</gene>
<dbReference type="InterPro" id="IPR009057">
    <property type="entry name" value="Homeodomain-like_sf"/>
</dbReference>
<evidence type="ECO:0000256" key="11">
    <source>
        <dbReference type="RuleBase" id="RU000682"/>
    </source>
</evidence>
<dbReference type="InterPro" id="IPR020479">
    <property type="entry name" value="HD_metazoa"/>
</dbReference>
<name>A0AAW0NPE9_9GOBI</name>
<comment type="function">
    <text evidence="1">Sequence-specific transcription factor which is part of a developmental regulatory system that provides cells with specific positional identities on the anterior-posterior axis.</text>
</comment>
<keyword evidence="15" id="KW-1185">Reference proteome</keyword>
<proteinExistence type="inferred from homology"/>
<dbReference type="CDD" id="cd00086">
    <property type="entry name" value="homeodomain"/>
    <property type="match status" value="1"/>
</dbReference>
<evidence type="ECO:0000256" key="10">
    <source>
        <dbReference type="PROSITE-ProRule" id="PRU00108"/>
    </source>
</evidence>
<reference evidence="15" key="1">
    <citation type="submission" date="2024-04" db="EMBL/GenBank/DDBJ databases">
        <title>Salinicola lusitanus LLJ914,a marine bacterium isolated from the Okinawa Trough.</title>
        <authorList>
            <person name="Li J."/>
        </authorList>
    </citation>
    <scope>NUCLEOTIDE SEQUENCE [LARGE SCALE GENOMIC DNA]</scope>
</reference>
<dbReference type="GO" id="GO:0009952">
    <property type="term" value="P:anterior/posterior pattern specification"/>
    <property type="evidence" value="ECO:0007669"/>
    <property type="project" value="TreeGrafter"/>
</dbReference>